<evidence type="ECO:0008006" key="7">
    <source>
        <dbReference type="Google" id="ProtNLM"/>
    </source>
</evidence>
<evidence type="ECO:0000256" key="1">
    <source>
        <dbReference type="ARBA" id="ARBA00022617"/>
    </source>
</evidence>
<reference evidence="5" key="1">
    <citation type="submission" date="2022-09" db="EMBL/GenBank/DDBJ databases">
        <title>Fusarium specimens isolated from Avocado Roots.</title>
        <authorList>
            <person name="Stajich J."/>
            <person name="Roper C."/>
            <person name="Heimlech-Rivalta G."/>
        </authorList>
    </citation>
    <scope>NUCLEOTIDE SEQUENCE</scope>
    <source>
        <strain evidence="5">A02</strain>
    </source>
</reference>
<feature type="binding site" description="axial binding residue" evidence="4">
    <location>
        <position position="464"/>
    </location>
    <ligand>
        <name>heme</name>
        <dbReference type="ChEBI" id="CHEBI:30413"/>
    </ligand>
    <ligandPart>
        <name>Fe</name>
        <dbReference type="ChEBI" id="CHEBI:18248"/>
    </ligandPart>
</feature>
<comment type="cofactor">
    <cofactor evidence="4">
        <name>heme</name>
        <dbReference type="ChEBI" id="CHEBI:30413"/>
    </cofactor>
</comment>
<keyword evidence="3 4" id="KW-0408">Iron</keyword>
<dbReference type="InterPro" id="IPR002401">
    <property type="entry name" value="Cyt_P450_E_grp-I"/>
</dbReference>
<dbReference type="GO" id="GO:0004497">
    <property type="term" value="F:monooxygenase activity"/>
    <property type="evidence" value="ECO:0007669"/>
    <property type="project" value="InterPro"/>
</dbReference>
<name>A0A9W8QVG7_9HYPO</name>
<dbReference type="InterPro" id="IPR036396">
    <property type="entry name" value="Cyt_P450_sf"/>
</dbReference>
<accession>A0A9W8QVG7</accession>
<keyword evidence="2 4" id="KW-0479">Metal-binding</keyword>
<dbReference type="InterPro" id="IPR050121">
    <property type="entry name" value="Cytochrome_P450_monoxygenase"/>
</dbReference>
<keyword evidence="1 4" id="KW-0349">Heme</keyword>
<organism evidence="5 6">
    <name type="scientific">Fusarium falciforme</name>
    <dbReference type="NCBI Taxonomy" id="195108"/>
    <lineage>
        <taxon>Eukaryota</taxon>
        <taxon>Fungi</taxon>
        <taxon>Dikarya</taxon>
        <taxon>Ascomycota</taxon>
        <taxon>Pezizomycotina</taxon>
        <taxon>Sordariomycetes</taxon>
        <taxon>Hypocreomycetidae</taxon>
        <taxon>Hypocreales</taxon>
        <taxon>Nectriaceae</taxon>
        <taxon>Fusarium</taxon>
        <taxon>Fusarium solani species complex</taxon>
    </lineage>
</organism>
<dbReference type="PANTHER" id="PTHR24305">
    <property type="entry name" value="CYTOCHROME P450"/>
    <property type="match status" value="1"/>
</dbReference>
<dbReference type="Proteomes" id="UP001152087">
    <property type="component" value="Unassembled WGS sequence"/>
</dbReference>
<dbReference type="Pfam" id="PF00067">
    <property type="entry name" value="p450"/>
    <property type="match status" value="1"/>
</dbReference>
<proteinExistence type="predicted"/>
<dbReference type="GO" id="GO:0020037">
    <property type="term" value="F:heme binding"/>
    <property type="evidence" value="ECO:0007669"/>
    <property type="project" value="InterPro"/>
</dbReference>
<comment type="caution">
    <text evidence="5">The sequence shown here is derived from an EMBL/GenBank/DDBJ whole genome shotgun (WGS) entry which is preliminary data.</text>
</comment>
<evidence type="ECO:0000256" key="2">
    <source>
        <dbReference type="ARBA" id="ARBA00022723"/>
    </source>
</evidence>
<protein>
    <recommendedName>
        <fullName evidence="7">Cytochrome P450 monooxygenase</fullName>
    </recommendedName>
</protein>
<dbReference type="GO" id="GO:0016705">
    <property type="term" value="F:oxidoreductase activity, acting on paired donors, with incorporation or reduction of molecular oxygen"/>
    <property type="evidence" value="ECO:0007669"/>
    <property type="project" value="InterPro"/>
</dbReference>
<evidence type="ECO:0000256" key="3">
    <source>
        <dbReference type="ARBA" id="ARBA00023004"/>
    </source>
</evidence>
<evidence type="ECO:0000313" key="5">
    <source>
        <dbReference type="EMBL" id="KAJ4177523.1"/>
    </source>
</evidence>
<dbReference type="PRINTS" id="PR00385">
    <property type="entry name" value="P450"/>
</dbReference>
<keyword evidence="6" id="KW-1185">Reference proteome</keyword>
<sequence>MVLKPFIFAAVSLFITYLITKLHFKRFKQYAHLPQLPPSLIWGHMLVYDEISKHAQRDRHPDLIFAEMYEKLGRPPLIFVDMRPVSKPVALITSHDIAEQVAKSSTLFPWSTPKTPTMKDIIHLLGPSSLISAEGEDWRKLRKRFAPGFAPNQLTALLPCILDKTEPFINRLEDHARSGERFSLLSLIVNLTIDVISAVAMDEDLGAQSVDPSGQSQVIRLFMELLSTYSSRHNLPWWLAPSLGAKRRRLAGQVDGMLRDIVRRKFDEHQAIGGGDKSRSILSLSFQDINELTPELLSHTSDQMKSFFFAGHDTASILLSWTFYELSRSPRVQKAVRVELDELFGPDPEPSVVRSKLYANGEDLVRRMTYVSAVIKEVLRIHPPAGTGRYAEPGSGFTVRTSTGEELCLDGTIIYNCQHIIHRDPVVYGASADDFVPERWLGDTSTWGFTPSAWRPFERGPRNCIGQELANIEARVIIAIVARQFDFVKVGLGELDLDDNGQPILNDKDQYMVKSELYPMLQVTIKPVDGMTVKAKHADQQSGC</sequence>
<evidence type="ECO:0000313" key="6">
    <source>
        <dbReference type="Proteomes" id="UP001152087"/>
    </source>
</evidence>
<dbReference type="GO" id="GO:0005506">
    <property type="term" value="F:iron ion binding"/>
    <property type="evidence" value="ECO:0007669"/>
    <property type="project" value="InterPro"/>
</dbReference>
<dbReference type="SUPFAM" id="SSF48264">
    <property type="entry name" value="Cytochrome P450"/>
    <property type="match status" value="1"/>
</dbReference>
<dbReference type="Gene3D" id="1.10.630.10">
    <property type="entry name" value="Cytochrome P450"/>
    <property type="match status" value="1"/>
</dbReference>
<dbReference type="CDD" id="cd11051">
    <property type="entry name" value="CYP59-like"/>
    <property type="match status" value="1"/>
</dbReference>
<dbReference type="EMBL" id="JAOQAV010000102">
    <property type="protein sequence ID" value="KAJ4177523.1"/>
    <property type="molecule type" value="Genomic_DNA"/>
</dbReference>
<gene>
    <name evidence="5" type="ORF">NW755_013803</name>
</gene>
<evidence type="ECO:0000256" key="4">
    <source>
        <dbReference type="PIRSR" id="PIRSR602401-1"/>
    </source>
</evidence>
<dbReference type="PANTHER" id="PTHR24305:SF222">
    <property type="entry name" value="CYTOCHROME P450 MONOOXYGENASE STCS"/>
    <property type="match status" value="1"/>
</dbReference>
<dbReference type="InterPro" id="IPR001128">
    <property type="entry name" value="Cyt_P450"/>
</dbReference>
<dbReference type="AlphaFoldDB" id="A0A9W8QVG7"/>
<dbReference type="PRINTS" id="PR00463">
    <property type="entry name" value="EP450I"/>
</dbReference>